<evidence type="ECO:0000256" key="1">
    <source>
        <dbReference type="ARBA" id="ARBA00005187"/>
    </source>
</evidence>
<keyword evidence="5" id="KW-1185">Reference proteome</keyword>
<dbReference type="AlphaFoldDB" id="K1LE00"/>
<reference evidence="4 5" key="1">
    <citation type="journal article" date="2012" name="J. Bacteriol.">
        <title>Draft Genome Sequence of Cecembia lonarensis Strain LW9T, Isolated from Lonar Lake, a Haloalkaline Lake in India.</title>
        <authorList>
            <person name="Shivaji S."/>
            <person name="Ara S."/>
            <person name="Singh A."/>
            <person name="Pinnaka A.K."/>
        </authorList>
    </citation>
    <scope>NUCLEOTIDE SEQUENCE [LARGE SCALE GENOMIC DNA]</scope>
    <source>
        <strain evidence="4 5">LW9</strain>
    </source>
</reference>
<dbReference type="EMBL" id="AMGM01000047">
    <property type="protein sequence ID" value="EKB48613.1"/>
    <property type="molecule type" value="Genomic_DNA"/>
</dbReference>
<dbReference type="GO" id="GO:0004066">
    <property type="term" value="F:asparagine synthase (glutamine-hydrolyzing) activity"/>
    <property type="evidence" value="ECO:0007669"/>
    <property type="project" value="UniProtKB-EC"/>
</dbReference>
<dbReference type="InterPro" id="IPR029055">
    <property type="entry name" value="Ntn_hydrolases_N"/>
</dbReference>
<dbReference type="SUPFAM" id="SSF56235">
    <property type="entry name" value="N-terminal nucleophile aminohydrolases (Ntn hydrolases)"/>
    <property type="match status" value="1"/>
</dbReference>
<comment type="pathway">
    <text evidence="1">Amino-acid biosynthesis; L-asparagine biosynthesis; L-asparagine from L-aspartate (L-Gln route): step 1/1.</text>
</comment>
<evidence type="ECO:0000256" key="3">
    <source>
        <dbReference type="ARBA" id="ARBA00048741"/>
    </source>
</evidence>
<dbReference type="InterPro" id="IPR051786">
    <property type="entry name" value="ASN_synthetase/amidase"/>
</dbReference>
<name>K1LE00_CECL9</name>
<organism evidence="4 5">
    <name type="scientific">Cecembia lonarensis (strain CCUG 58316 / KCTC 22772 / LW9)</name>
    <dbReference type="NCBI Taxonomy" id="1225176"/>
    <lineage>
        <taxon>Bacteria</taxon>
        <taxon>Pseudomonadati</taxon>
        <taxon>Bacteroidota</taxon>
        <taxon>Cytophagia</taxon>
        <taxon>Cytophagales</taxon>
        <taxon>Cyclobacteriaceae</taxon>
        <taxon>Cecembia</taxon>
    </lineage>
</organism>
<accession>K1LE00</accession>
<sequence>MSGFTGVFIKNQNSKHFLLEVFFPEELNRHYGKKDCLERGRLKFALYDNNNPVKTSFISSENNEVFGVSGALTNGEFGFANELGSFEKNFKKVSGTFSYFSFGANAESVFLANDPVGSKQIFYYDHDDFFLFSSSIFWIKEMLKKFGKSYQLFEPAAYMLLSMGYLLEDFTLIDGVKKLTAGKCISVKNNHVEIAQYHSFYEDVKHHQLNKDLIHQLDLLFKDSLDHAYSFDIRQGKSHLSTLSGGLDSRLTLMLGHKYGFRDITALTFSQGYTDDETVARRICEDLKIEHMVLLQNGGSYLLDVDTPLILNNCSVYYFGAAQTYNISKKINFDSFGLAHHGGLAESSKGGYLFQENHTEPRLDKRYAVSARLFDRIPGEILDNIFKNYPTDEMFVTYNRGFNAIHNGNWMMQPFAHTTYPYMEANFASLAYSISPKLRYNARLTIDWLNTNHPDLAKYPWHYGIPPTKNQFKIFGAKVYNKVVRQFTNSNNTYIPLDYWYSTNGRFKSLIDGVKNELEERSTFLPNKLFKDIDELYSKGNIFEKMLCLSLVRSIALLFD</sequence>
<comment type="catalytic activity">
    <reaction evidence="3">
        <text>L-aspartate + L-glutamine + ATP + H2O = L-asparagine + L-glutamate + AMP + diphosphate + H(+)</text>
        <dbReference type="Rhea" id="RHEA:12228"/>
        <dbReference type="ChEBI" id="CHEBI:15377"/>
        <dbReference type="ChEBI" id="CHEBI:15378"/>
        <dbReference type="ChEBI" id="CHEBI:29985"/>
        <dbReference type="ChEBI" id="CHEBI:29991"/>
        <dbReference type="ChEBI" id="CHEBI:30616"/>
        <dbReference type="ChEBI" id="CHEBI:33019"/>
        <dbReference type="ChEBI" id="CHEBI:58048"/>
        <dbReference type="ChEBI" id="CHEBI:58359"/>
        <dbReference type="ChEBI" id="CHEBI:456215"/>
        <dbReference type="EC" id="6.3.5.4"/>
    </reaction>
</comment>
<dbReference type="Gene3D" id="3.40.50.620">
    <property type="entry name" value="HUPs"/>
    <property type="match status" value="1"/>
</dbReference>
<dbReference type="PANTHER" id="PTHR43284:SF1">
    <property type="entry name" value="ASPARAGINE SYNTHETASE"/>
    <property type="match status" value="1"/>
</dbReference>
<protein>
    <recommendedName>
        <fullName evidence="2">asparagine synthase (glutamine-hydrolyzing)</fullName>
        <ecNumber evidence="2">6.3.5.4</ecNumber>
    </recommendedName>
</protein>
<dbReference type="Proteomes" id="UP000004478">
    <property type="component" value="Unassembled WGS sequence"/>
</dbReference>
<dbReference type="PANTHER" id="PTHR43284">
    <property type="entry name" value="ASPARAGINE SYNTHETASE (GLUTAMINE-HYDROLYZING)"/>
    <property type="match status" value="1"/>
</dbReference>
<evidence type="ECO:0000313" key="5">
    <source>
        <dbReference type="Proteomes" id="UP000004478"/>
    </source>
</evidence>
<evidence type="ECO:0000313" key="4">
    <source>
        <dbReference type="EMBL" id="EKB48613.1"/>
    </source>
</evidence>
<dbReference type="InterPro" id="IPR014729">
    <property type="entry name" value="Rossmann-like_a/b/a_fold"/>
</dbReference>
<evidence type="ECO:0000256" key="2">
    <source>
        <dbReference type="ARBA" id="ARBA00012737"/>
    </source>
</evidence>
<gene>
    <name evidence="4" type="ORF">B879_02771</name>
</gene>
<proteinExistence type="predicted"/>
<comment type="caution">
    <text evidence="4">The sequence shown here is derived from an EMBL/GenBank/DDBJ whole genome shotgun (WGS) entry which is preliminary data.</text>
</comment>
<dbReference type="Gene3D" id="3.60.20.10">
    <property type="entry name" value="Glutamine Phosphoribosylpyrophosphate, subunit 1, domain 1"/>
    <property type="match status" value="1"/>
</dbReference>
<dbReference type="SUPFAM" id="SSF52402">
    <property type="entry name" value="Adenine nucleotide alpha hydrolases-like"/>
    <property type="match status" value="1"/>
</dbReference>
<dbReference type="EC" id="6.3.5.4" evidence="2"/>